<comment type="caution">
    <text evidence="1">The sequence shown here is derived from an EMBL/GenBank/DDBJ whole genome shotgun (WGS) entry which is preliminary data.</text>
</comment>
<sequence length="62" mass="7287">MKTICFSYFTASKGIERLFFNIAKLISTLTFYTIGRARGEEKFRGEKVPVYSKDVFYKRANF</sequence>
<dbReference type="Proteomes" id="UP001168528">
    <property type="component" value="Unassembled WGS sequence"/>
</dbReference>
<organism evidence="1 2">
    <name type="scientific">Rhodocytophaga aerolata</name>
    <dbReference type="NCBI Taxonomy" id="455078"/>
    <lineage>
        <taxon>Bacteria</taxon>
        <taxon>Pseudomonadati</taxon>
        <taxon>Bacteroidota</taxon>
        <taxon>Cytophagia</taxon>
        <taxon>Cytophagales</taxon>
        <taxon>Rhodocytophagaceae</taxon>
        <taxon>Rhodocytophaga</taxon>
    </lineage>
</organism>
<name>A0ABT8RHR7_9BACT</name>
<keyword evidence="2" id="KW-1185">Reference proteome</keyword>
<evidence type="ECO:0000313" key="2">
    <source>
        <dbReference type="Proteomes" id="UP001168528"/>
    </source>
</evidence>
<feature type="non-terminal residue" evidence="1">
    <location>
        <position position="62"/>
    </location>
</feature>
<reference evidence="1" key="1">
    <citation type="submission" date="2023-07" db="EMBL/GenBank/DDBJ databases">
        <title>The genome sequence of Rhodocytophaga aerolata KACC 12507.</title>
        <authorList>
            <person name="Zhang X."/>
        </authorList>
    </citation>
    <scope>NUCLEOTIDE SEQUENCE</scope>
    <source>
        <strain evidence="1">KACC 12507</strain>
    </source>
</reference>
<gene>
    <name evidence="1" type="ORF">Q0590_35595</name>
</gene>
<accession>A0ABT8RHR7</accession>
<proteinExistence type="predicted"/>
<dbReference type="EMBL" id="JAUKPO010000075">
    <property type="protein sequence ID" value="MDO1451652.1"/>
    <property type="molecule type" value="Genomic_DNA"/>
</dbReference>
<dbReference type="RefSeq" id="WP_302042449.1">
    <property type="nucleotide sequence ID" value="NZ_JAUKPO010000075.1"/>
</dbReference>
<protein>
    <submittedName>
        <fullName evidence="1">Uncharacterized protein</fullName>
    </submittedName>
</protein>
<evidence type="ECO:0000313" key="1">
    <source>
        <dbReference type="EMBL" id="MDO1451652.1"/>
    </source>
</evidence>